<dbReference type="InterPro" id="IPR037208">
    <property type="entry name" value="Spo0E-like_sf"/>
</dbReference>
<dbReference type="EMBL" id="MCIB01000008">
    <property type="protein sequence ID" value="RKD32958.1"/>
    <property type="molecule type" value="Genomic_DNA"/>
</dbReference>
<dbReference type="OrthoDB" id="1916677at2"/>
<name>A0A419T6D8_9FIRM</name>
<dbReference type="SUPFAM" id="SSF140500">
    <property type="entry name" value="BAS1536-like"/>
    <property type="match status" value="1"/>
</dbReference>
<gene>
    <name evidence="1" type="ORF">BET03_10100</name>
</gene>
<dbReference type="GO" id="GO:0043937">
    <property type="term" value="P:regulation of sporulation"/>
    <property type="evidence" value="ECO:0007669"/>
    <property type="project" value="InterPro"/>
</dbReference>
<dbReference type="AlphaFoldDB" id="A0A419T6D8"/>
<protein>
    <submittedName>
        <fullName evidence="1">Uncharacterized protein</fullName>
    </submittedName>
</protein>
<keyword evidence="2" id="KW-1185">Reference proteome</keyword>
<evidence type="ECO:0000313" key="2">
    <source>
        <dbReference type="Proteomes" id="UP000284177"/>
    </source>
</evidence>
<reference evidence="1 2" key="1">
    <citation type="submission" date="2016-08" db="EMBL/GenBank/DDBJ databases">
        <title>Novel Firmicutes and Novel Genomes.</title>
        <authorList>
            <person name="Poppleton D.I."/>
            <person name="Gribaldo S."/>
        </authorList>
    </citation>
    <scope>NUCLEOTIDE SEQUENCE [LARGE SCALE GENOMIC DNA]</scope>
    <source>
        <strain evidence="1 2">CTT3</strain>
    </source>
</reference>
<dbReference type="Proteomes" id="UP000284177">
    <property type="component" value="Unassembled WGS sequence"/>
</dbReference>
<dbReference type="Gene3D" id="4.10.280.10">
    <property type="entry name" value="Helix-loop-helix DNA-binding domain"/>
    <property type="match status" value="1"/>
</dbReference>
<dbReference type="InterPro" id="IPR018540">
    <property type="entry name" value="Spo0E-like"/>
</dbReference>
<dbReference type="GO" id="GO:0046983">
    <property type="term" value="F:protein dimerization activity"/>
    <property type="evidence" value="ECO:0007669"/>
    <property type="project" value="InterPro"/>
</dbReference>
<organism evidence="1 2">
    <name type="scientific">Thermohalobacter berrensis</name>
    <dbReference type="NCBI Taxonomy" id="99594"/>
    <lineage>
        <taxon>Bacteria</taxon>
        <taxon>Bacillati</taxon>
        <taxon>Bacillota</taxon>
        <taxon>Tissierellia</taxon>
        <taxon>Tissierellales</taxon>
        <taxon>Thermohalobacteraceae</taxon>
        <taxon>Thermohalobacter</taxon>
    </lineage>
</organism>
<dbReference type="Pfam" id="PF09388">
    <property type="entry name" value="SpoOE-like"/>
    <property type="match status" value="1"/>
</dbReference>
<comment type="caution">
    <text evidence="1">The sequence shown here is derived from an EMBL/GenBank/DDBJ whole genome shotgun (WGS) entry which is preliminary data.</text>
</comment>
<dbReference type="InterPro" id="IPR036638">
    <property type="entry name" value="HLH_DNA-bd_sf"/>
</dbReference>
<evidence type="ECO:0000313" key="1">
    <source>
        <dbReference type="EMBL" id="RKD32958.1"/>
    </source>
</evidence>
<accession>A0A419T6D8</accession>
<sequence length="78" mass="9095">MAYKGIKFSDIKEKTDCEGYIMEGNLSLEELKVIIEEKRYQLNTLLKNNDTNREKALKLSVELDKLICKYYSAINKSN</sequence>
<proteinExistence type="predicted"/>